<dbReference type="PROSITE" id="PS00028">
    <property type="entry name" value="ZINC_FINGER_C2H2_1"/>
    <property type="match status" value="1"/>
</dbReference>
<keyword evidence="1" id="KW-0862">Zinc</keyword>
<dbReference type="Pfam" id="PF00096">
    <property type="entry name" value="zf-C2H2"/>
    <property type="match status" value="1"/>
</dbReference>
<dbReference type="PROSITE" id="PS50157">
    <property type="entry name" value="ZINC_FINGER_C2H2_2"/>
    <property type="match status" value="1"/>
</dbReference>
<organism evidence="3 4">
    <name type="scientific">Timema podura</name>
    <name type="common">Walking stick</name>
    <dbReference type="NCBI Taxonomy" id="61482"/>
    <lineage>
        <taxon>Eukaryota</taxon>
        <taxon>Metazoa</taxon>
        <taxon>Ecdysozoa</taxon>
        <taxon>Arthropoda</taxon>
        <taxon>Hexapoda</taxon>
        <taxon>Insecta</taxon>
        <taxon>Pterygota</taxon>
        <taxon>Neoptera</taxon>
        <taxon>Polyneoptera</taxon>
        <taxon>Phasmatodea</taxon>
        <taxon>Timematodea</taxon>
        <taxon>Timematoidea</taxon>
        <taxon>Timematidae</taxon>
        <taxon>Timema</taxon>
    </lineage>
</organism>
<protein>
    <recommendedName>
        <fullName evidence="2">C2H2-type domain-containing protein</fullName>
    </recommendedName>
</protein>
<reference evidence="3" key="1">
    <citation type="submission" date="2021-03" db="EMBL/GenBank/DDBJ databases">
        <authorList>
            <person name="Tran Van P."/>
        </authorList>
    </citation>
    <scope>NUCLEOTIDE SEQUENCE</scope>
</reference>
<keyword evidence="1" id="KW-0863">Zinc-finger</keyword>
<sequence length="125" mass="14180">MLPALVAACSNAQISCWTRLPKTGRSGFDRWHTCALHLWHEHQMDVDLLTCTLCNKYRTVTAVKLANHMKIHGELRGYQCSKCGKAFKQASQLRNHSTMHMDRKMAVVPRWCFHGGGERGVGRDS</sequence>
<dbReference type="Gene3D" id="3.30.160.60">
    <property type="entry name" value="Classic Zinc Finger"/>
    <property type="match status" value="1"/>
</dbReference>
<feature type="domain" description="C2H2-type" evidence="2">
    <location>
        <begin position="78"/>
        <end position="105"/>
    </location>
</feature>
<gene>
    <name evidence="3" type="ORF">TPAB3V08_LOCUS326</name>
</gene>
<evidence type="ECO:0000313" key="4">
    <source>
        <dbReference type="Proteomes" id="UP001153148"/>
    </source>
</evidence>
<keyword evidence="1" id="KW-0479">Metal-binding</keyword>
<accession>A0ABN7NBP3</accession>
<comment type="caution">
    <text evidence="3">The sequence shown here is derived from an EMBL/GenBank/DDBJ whole genome shotgun (WGS) entry which is preliminary data.</text>
</comment>
<evidence type="ECO:0000313" key="3">
    <source>
        <dbReference type="EMBL" id="CAG2053266.1"/>
    </source>
</evidence>
<dbReference type="Proteomes" id="UP001153148">
    <property type="component" value="Unassembled WGS sequence"/>
</dbReference>
<dbReference type="SUPFAM" id="SSF57667">
    <property type="entry name" value="beta-beta-alpha zinc fingers"/>
    <property type="match status" value="1"/>
</dbReference>
<keyword evidence="4" id="KW-1185">Reference proteome</keyword>
<dbReference type="InterPro" id="IPR036236">
    <property type="entry name" value="Znf_C2H2_sf"/>
</dbReference>
<dbReference type="EMBL" id="CAJPIN010000249">
    <property type="protein sequence ID" value="CAG2053266.1"/>
    <property type="molecule type" value="Genomic_DNA"/>
</dbReference>
<evidence type="ECO:0000256" key="1">
    <source>
        <dbReference type="PROSITE-ProRule" id="PRU00042"/>
    </source>
</evidence>
<proteinExistence type="predicted"/>
<dbReference type="InterPro" id="IPR013087">
    <property type="entry name" value="Znf_C2H2_type"/>
</dbReference>
<name>A0ABN7NBP3_TIMPD</name>
<evidence type="ECO:0000259" key="2">
    <source>
        <dbReference type="PROSITE" id="PS50157"/>
    </source>
</evidence>
<dbReference type="SMART" id="SM00355">
    <property type="entry name" value="ZnF_C2H2"/>
    <property type="match status" value="2"/>
</dbReference>